<gene>
    <name evidence="1" type="ORF">ATANTOWER_024398</name>
</gene>
<keyword evidence="2" id="KW-1185">Reference proteome</keyword>
<dbReference type="EMBL" id="JAHUTI010005520">
    <property type="protein sequence ID" value="MED6234200.1"/>
    <property type="molecule type" value="Genomic_DNA"/>
</dbReference>
<accession>A0ABU7A8J9</accession>
<proteinExistence type="predicted"/>
<protein>
    <submittedName>
        <fullName evidence="1">Uncharacterized protein</fullName>
    </submittedName>
</protein>
<sequence length="106" mass="11969">MEHGLLTLKTGMNFSGTFKTNHMNPLSAQPSERRSPSCLHVTTFSLNKNTLFQHGVLNHMDLKLGSDKRGRVRKCLLAGKKALFNLDPKVTMIRRSNTRLCAFKVK</sequence>
<evidence type="ECO:0000313" key="2">
    <source>
        <dbReference type="Proteomes" id="UP001345963"/>
    </source>
</evidence>
<comment type="caution">
    <text evidence="1">The sequence shown here is derived from an EMBL/GenBank/DDBJ whole genome shotgun (WGS) entry which is preliminary data.</text>
</comment>
<reference evidence="1 2" key="1">
    <citation type="submission" date="2021-07" db="EMBL/GenBank/DDBJ databases">
        <authorList>
            <person name="Palmer J.M."/>
        </authorList>
    </citation>
    <scope>NUCLEOTIDE SEQUENCE [LARGE SCALE GENOMIC DNA]</scope>
    <source>
        <strain evidence="1 2">AT_MEX2019</strain>
        <tissue evidence="1">Muscle</tissue>
    </source>
</reference>
<organism evidence="1 2">
    <name type="scientific">Ataeniobius toweri</name>
    <dbReference type="NCBI Taxonomy" id="208326"/>
    <lineage>
        <taxon>Eukaryota</taxon>
        <taxon>Metazoa</taxon>
        <taxon>Chordata</taxon>
        <taxon>Craniata</taxon>
        <taxon>Vertebrata</taxon>
        <taxon>Euteleostomi</taxon>
        <taxon>Actinopterygii</taxon>
        <taxon>Neopterygii</taxon>
        <taxon>Teleostei</taxon>
        <taxon>Neoteleostei</taxon>
        <taxon>Acanthomorphata</taxon>
        <taxon>Ovalentaria</taxon>
        <taxon>Atherinomorphae</taxon>
        <taxon>Cyprinodontiformes</taxon>
        <taxon>Goodeidae</taxon>
        <taxon>Ataeniobius</taxon>
    </lineage>
</organism>
<dbReference type="Proteomes" id="UP001345963">
    <property type="component" value="Unassembled WGS sequence"/>
</dbReference>
<evidence type="ECO:0000313" key="1">
    <source>
        <dbReference type="EMBL" id="MED6234200.1"/>
    </source>
</evidence>
<name>A0ABU7A8J9_9TELE</name>